<dbReference type="InterPro" id="IPR007061">
    <property type="entry name" value="MST-like"/>
</dbReference>
<dbReference type="OrthoDB" id="117483at2"/>
<accession>A0A4Y9A8Q2</accession>
<dbReference type="EMBL" id="SRHY01000065">
    <property type="protein sequence ID" value="TFJ91240.1"/>
    <property type="molecule type" value="Genomic_DNA"/>
</dbReference>
<protein>
    <submittedName>
        <fullName evidence="1">DinB family protein</fullName>
    </submittedName>
</protein>
<organism evidence="1 2">
    <name type="scientific">Lentibacillus salicampi</name>
    <dbReference type="NCBI Taxonomy" id="175306"/>
    <lineage>
        <taxon>Bacteria</taxon>
        <taxon>Bacillati</taxon>
        <taxon>Bacillota</taxon>
        <taxon>Bacilli</taxon>
        <taxon>Bacillales</taxon>
        <taxon>Bacillaceae</taxon>
        <taxon>Lentibacillus</taxon>
    </lineage>
</organism>
<dbReference type="Proteomes" id="UP000298484">
    <property type="component" value="Unassembled WGS sequence"/>
</dbReference>
<dbReference type="Gene3D" id="1.20.120.450">
    <property type="entry name" value="dinb family like domain"/>
    <property type="match status" value="1"/>
</dbReference>
<gene>
    <name evidence="1" type="ORF">E4U82_18700</name>
</gene>
<dbReference type="Pfam" id="PF04978">
    <property type="entry name" value="MST"/>
    <property type="match status" value="1"/>
</dbReference>
<dbReference type="InterPro" id="IPR034660">
    <property type="entry name" value="DinB/YfiT-like"/>
</dbReference>
<dbReference type="RefSeq" id="WP_135111764.1">
    <property type="nucleotide sequence ID" value="NZ_SRHY01000065.1"/>
</dbReference>
<comment type="caution">
    <text evidence="1">The sequence shown here is derived from an EMBL/GenBank/DDBJ whole genome shotgun (WGS) entry which is preliminary data.</text>
</comment>
<dbReference type="AlphaFoldDB" id="A0A4Y9A8Q2"/>
<reference evidence="1 2" key="1">
    <citation type="submission" date="2019-03" db="EMBL/GenBank/DDBJ databases">
        <title>Genome sequence of Lentibacillus salicampi ATCC BAA-719.</title>
        <authorList>
            <person name="Maclea K.S."/>
            <person name="Simoes Junior M."/>
        </authorList>
    </citation>
    <scope>NUCLEOTIDE SEQUENCE [LARGE SCALE GENOMIC DNA]</scope>
    <source>
        <strain evidence="1 2">ATCC BAA-719</strain>
    </source>
</reference>
<evidence type="ECO:0000313" key="2">
    <source>
        <dbReference type="Proteomes" id="UP000298484"/>
    </source>
</evidence>
<dbReference type="SUPFAM" id="SSF109854">
    <property type="entry name" value="DinB/YfiT-like putative metalloenzymes"/>
    <property type="match status" value="1"/>
</dbReference>
<sequence>MIDYRIKSKENFTDKIGELVSMLEHTRDVTLDELSNISQSDLDFLPNDSSNSIGSLLSHIASIEFVHQVISFERRDLIEDEYLKWGTALELGGKAREVIKEQSLGYYLDELSQVRKNTLTCLKSQKDSWLFEEKKWNNGVSYNNYYLWFHVMEDEINHRGQIRTIKRLLKNTNK</sequence>
<name>A0A4Y9A8Q2_9BACI</name>
<evidence type="ECO:0000313" key="1">
    <source>
        <dbReference type="EMBL" id="TFJ91240.1"/>
    </source>
</evidence>
<keyword evidence="2" id="KW-1185">Reference proteome</keyword>
<proteinExistence type="predicted"/>